<dbReference type="EMBL" id="CAJZAI010000001">
    <property type="protein sequence ID" value="CAG9165400.1"/>
    <property type="molecule type" value="Genomic_DNA"/>
</dbReference>
<dbReference type="PROSITE" id="PS00643">
    <property type="entry name" value="COMPLEX1_75K_3"/>
    <property type="match status" value="1"/>
</dbReference>
<evidence type="ECO:0000256" key="7">
    <source>
        <dbReference type="ARBA" id="ARBA00022967"/>
    </source>
</evidence>
<dbReference type="Pfam" id="PF00384">
    <property type="entry name" value="Molybdopterin"/>
    <property type="match status" value="1"/>
</dbReference>
<feature type="domain" description="4Fe-4S His(Cys)3-ligated-type" evidence="15">
    <location>
        <begin position="78"/>
        <end position="117"/>
    </location>
</feature>
<dbReference type="InterPro" id="IPR050123">
    <property type="entry name" value="Prok_molybdopt-oxidoreductase"/>
</dbReference>
<evidence type="ECO:0000256" key="10">
    <source>
        <dbReference type="ARBA" id="ARBA00023027"/>
    </source>
</evidence>
<gene>
    <name evidence="16" type="primary">nqo3</name>
    <name evidence="16" type="ORF">LMG23992_00474</name>
</gene>
<comment type="caution">
    <text evidence="16">The sequence shown here is derived from an EMBL/GenBank/DDBJ whole genome shotgun (WGS) entry which is preliminary data.</text>
</comment>
<comment type="cofactor">
    <cofactor evidence="12">
        <name>[2Fe-2S] cluster</name>
        <dbReference type="ChEBI" id="CHEBI:190135"/>
    </cofactor>
    <text evidence="12">Binds 1 [2Fe-2S] cluster per subunit.</text>
</comment>
<name>A0ABM8WDJ6_9BURK</name>
<dbReference type="SMART" id="SM00929">
    <property type="entry name" value="NADH-G_4Fe-4S_3"/>
    <property type="match status" value="1"/>
</dbReference>
<evidence type="ECO:0000259" key="13">
    <source>
        <dbReference type="PROSITE" id="PS51085"/>
    </source>
</evidence>
<dbReference type="InterPro" id="IPR006656">
    <property type="entry name" value="Mopterin_OxRdtase"/>
</dbReference>
<dbReference type="SUPFAM" id="SSF54292">
    <property type="entry name" value="2Fe-2S ferredoxin-like"/>
    <property type="match status" value="1"/>
</dbReference>
<dbReference type="PROSITE" id="PS00642">
    <property type="entry name" value="COMPLEX1_75K_2"/>
    <property type="match status" value="1"/>
</dbReference>
<evidence type="ECO:0000256" key="3">
    <source>
        <dbReference type="ARBA" id="ARBA00022485"/>
    </source>
</evidence>
<dbReference type="Pfam" id="PF13510">
    <property type="entry name" value="Fer2_4"/>
    <property type="match status" value="1"/>
</dbReference>
<dbReference type="EC" id="7.1.1.-" evidence="12"/>
<keyword evidence="5 12" id="KW-0874">Quinone</keyword>
<evidence type="ECO:0000256" key="11">
    <source>
        <dbReference type="ARBA" id="ARBA00047712"/>
    </source>
</evidence>
<evidence type="ECO:0000313" key="16">
    <source>
        <dbReference type="EMBL" id="CAG9165400.1"/>
    </source>
</evidence>
<dbReference type="SUPFAM" id="SSF54862">
    <property type="entry name" value="4Fe-4S ferredoxins"/>
    <property type="match status" value="1"/>
</dbReference>
<dbReference type="SUPFAM" id="SSF53706">
    <property type="entry name" value="Formate dehydrogenase/DMSO reductase, domains 1-3"/>
    <property type="match status" value="1"/>
</dbReference>
<evidence type="ECO:0000259" key="15">
    <source>
        <dbReference type="PROSITE" id="PS51839"/>
    </source>
</evidence>
<dbReference type="Pfam" id="PF22151">
    <property type="entry name" value="Fer4_NDSU1"/>
    <property type="match status" value="1"/>
</dbReference>
<dbReference type="InterPro" id="IPR000283">
    <property type="entry name" value="NADH_UbQ_OxRdtase_75kDa_su_CS"/>
</dbReference>
<dbReference type="InterPro" id="IPR001041">
    <property type="entry name" value="2Fe-2S_ferredoxin-type"/>
</dbReference>
<dbReference type="Pfam" id="PF22117">
    <property type="entry name" value="Fer4_Nqo3"/>
    <property type="match status" value="1"/>
</dbReference>
<keyword evidence="6 12" id="KW-0479">Metal-binding</keyword>
<keyword evidence="10 12" id="KW-0520">NAD</keyword>
<dbReference type="PROSITE" id="PS00641">
    <property type="entry name" value="COMPLEX1_75K_1"/>
    <property type="match status" value="1"/>
</dbReference>
<keyword evidence="17" id="KW-1185">Reference proteome</keyword>
<dbReference type="RefSeq" id="WP_224078174.1">
    <property type="nucleotide sequence ID" value="NZ_CAJZAI010000001.1"/>
</dbReference>
<dbReference type="Gene3D" id="3.40.228.10">
    <property type="entry name" value="Dimethylsulfoxide Reductase, domain 2"/>
    <property type="match status" value="1"/>
</dbReference>
<keyword evidence="4 12" id="KW-0001">2Fe-2S</keyword>
<evidence type="ECO:0000256" key="2">
    <source>
        <dbReference type="ARBA" id="ARBA00005404"/>
    </source>
</evidence>
<dbReference type="CDD" id="cd02772">
    <property type="entry name" value="MopB_NDH-1_NuoG2"/>
    <property type="match status" value="1"/>
</dbReference>
<dbReference type="InterPro" id="IPR036010">
    <property type="entry name" value="2Fe-2S_ferredoxin-like_sf"/>
</dbReference>
<dbReference type="Gene3D" id="3.10.20.740">
    <property type="match status" value="1"/>
</dbReference>
<accession>A0ABM8WDJ6</accession>
<dbReference type="Gene3D" id="3.30.70.20">
    <property type="match status" value="1"/>
</dbReference>
<evidence type="ECO:0000256" key="4">
    <source>
        <dbReference type="ARBA" id="ARBA00022714"/>
    </source>
</evidence>
<dbReference type="Proteomes" id="UP000727654">
    <property type="component" value="Unassembled WGS sequence"/>
</dbReference>
<proteinExistence type="inferred from homology"/>
<dbReference type="PANTHER" id="PTHR43105:SF13">
    <property type="entry name" value="NADH-UBIQUINONE OXIDOREDUCTASE 75 KDA SUBUNIT, MITOCHONDRIAL"/>
    <property type="match status" value="1"/>
</dbReference>
<dbReference type="SUPFAM" id="SSF50692">
    <property type="entry name" value="ADC-like"/>
    <property type="match status" value="1"/>
</dbReference>
<dbReference type="InterPro" id="IPR054351">
    <property type="entry name" value="NADH_UbQ_OxRdtase_ferredoxin"/>
</dbReference>
<dbReference type="InterPro" id="IPR009010">
    <property type="entry name" value="Asp_de-COase-like_dom_sf"/>
</dbReference>
<dbReference type="PROSITE" id="PS51085">
    <property type="entry name" value="2FE2S_FER_2"/>
    <property type="match status" value="1"/>
</dbReference>
<keyword evidence="7 12" id="KW-1278">Translocase</keyword>
<evidence type="ECO:0000256" key="8">
    <source>
        <dbReference type="ARBA" id="ARBA00023004"/>
    </source>
</evidence>
<comment type="catalytic activity">
    <reaction evidence="11 12">
        <text>a quinone + NADH + 5 H(+)(in) = a quinol + NAD(+) + 4 H(+)(out)</text>
        <dbReference type="Rhea" id="RHEA:57888"/>
        <dbReference type="ChEBI" id="CHEBI:15378"/>
        <dbReference type="ChEBI" id="CHEBI:24646"/>
        <dbReference type="ChEBI" id="CHEBI:57540"/>
        <dbReference type="ChEBI" id="CHEBI:57945"/>
        <dbReference type="ChEBI" id="CHEBI:132124"/>
    </reaction>
</comment>
<dbReference type="Gene3D" id="3.40.50.740">
    <property type="match status" value="2"/>
</dbReference>
<sequence>MVELEIDGKKVEVAEGSLVMEAARKLGTYIPHFCYHRKLSIAANCRMCLVEVEKAPKALPACATPVTPGMKVFTNSEKAVKAQKSVMEFLLINHPLDCPICDQGGECQLQDLAVGYGASESRYKEEKRVVFHKNVGPLISMEEMTRCIHCTRCVRFGQEVAGVMELGMLNRGEHSEITTFVGQTVDSELSGNMIDLCPVGALTSKPFRYSARTWELARRKSVSPHDGLGANLVVQSKNQRVMRVLPLENEDINECWISDKDRFSYEGLNSADRVTRPLLKQGGQWIETDWQTALEYVANGLASIKRDHGADQIAALASPHSTLEELYLLGKLMRGLGSDNVDFRLRQSDFSAALKGAPWLGMPVADVSALQRVLVIGSSLRKDHPLLASRLRQAGKKGARVAVLGAGGEDLLMPLAARIDVAPSGWTAALAGVARAVATAKGVAAPAGTEGFDGGDAARKAAEALLSGERRAVFLGNEAVRHPQFAALHALAQWIATETGATLGFLTEAANTVGGYIAGALPKQGGANAQAMLESPRKAYVLLNTEPEFDAADPRKALAALAQAGTVVVLSPFRSEAAMQYADVILPVTPFTETAGTFVNCEGLPQSFNGVVRALGESRPAWKVLRVLGNLLDVTGFDYDSAEAVRAEVLAGPVAPQLSNATDAPIRVTSAAVNGIERIADVPIYHADPIVRRAESLQLTAAARRAQQVALSADLFAGLGIQSGDPVRVTQGEGSVVLPGVLENTLPANTVRVPAATPAAVSLGAMFGTVKVEKAVDLPAGQKAAAAAGAA</sequence>
<comment type="similarity">
    <text evidence="2 12">Belongs to the complex I 75 kDa subunit family.</text>
</comment>
<evidence type="ECO:0000313" key="17">
    <source>
        <dbReference type="Proteomes" id="UP000727654"/>
    </source>
</evidence>
<keyword evidence="9 12" id="KW-0411">Iron-sulfur</keyword>
<keyword evidence="8 12" id="KW-0408">Iron</keyword>
<dbReference type="InterPro" id="IPR006963">
    <property type="entry name" value="Mopterin_OxRdtase_4Fe-4S_dom"/>
</dbReference>
<evidence type="ECO:0000256" key="5">
    <source>
        <dbReference type="ARBA" id="ARBA00022719"/>
    </source>
</evidence>
<protein>
    <recommendedName>
        <fullName evidence="12">NADH-quinone oxidoreductase</fullName>
        <ecNumber evidence="12">7.1.1.-</ecNumber>
    </recommendedName>
</protein>
<comment type="function">
    <text evidence="12">NDH-1 shuttles electrons from NADH, via FMN and iron-sulfur (Fe-S) centers, to quinones in the respiratory chain. Couples the redox reaction to proton translocation (for every two electrons transferred, four hydrogen ions are translocated across the cytoplasmic membrane), and thus conserves the redox energy in a proton gradient.</text>
</comment>
<evidence type="ECO:0000256" key="6">
    <source>
        <dbReference type="ARBA" id="ARBA00022723"/>
    </source>
</evidence>
<dbReference type="InterPro" id="IPR019574">
    <property type="entry name" value="NADH_UbQ_OxRdtase_Gsu_4Fe4S-bd"/>
</dbReference>
<evidence type="ECO:0000256" key="1">
    <source>
        <dbReference type="ARBA" id="ARBA00001966"/>
    </source>
</evidence>
<dbReference type="PANTHER" id="PTHR43105">
    <property type="entry name" value="RESPIRATORY NITRATE REDUCTASE"/>
    <property type="match status" value="1"/>
</dbReference>
<dbReference type="CDD" id="cd00207">
    <property type="entry name" value="fer2"/>
    <property type="match status" value="1"/>
</dbReference>
<dbReference type="Pfam" id="PF10588">
    <property type="entry name" value="NADH-G_4Fe-4S_3"/>
    <property type="match status" value="1"/>
</dbReference>
<evidence type="ECO:0000259" key="14">
    <source>
        <dbReference type="PROSITE" id="PS51669"/>
    </source>
</evidence>
<feature type="domain" description="4Fe-4S Mo/W bis-MGD-type" evidence="14">
    <location>
        <begin position="216"/>
        <end position="272"/>
    </location>
</feature>
<dbReference type="InterPro" id="IPR010228">
    <property type="entry name" value="NADH_UbQ_OxRdtase_Gsu"/>
</dbReference>
<evidence type="ECO:0000256" key="12">
    <source>
        <dbReference type="RuleBase" id="RU003525"/>
    </source>
</evidence>
<dbReference type="PROSITE" id="PS51669">
    <property type="entry name" value="4FE4S_MOW_BIS_MGD"/>
    <property type="match status" value="1"/>
</dbReference>
<evidence type="ECO:0000256" key="9">
    <source>
        <dbReference type="ARBA" id="ARBA00023014"/>
    </source>
</evidence>
<dbReference type="NCBIfam" id="TIGR01973">
    <property type="entry name" value="NuoG"/>
    <property type="match status" value="1"/>
</dbReference>
<feature type="domain" description="2Fe-2S ferredoxin-type" evidence="13">
    <location>
        <begin position="1"/>
        <end position="78"/>
    </location>
</feature>
<keyword evidence="3 12" id="KW-0004">4Fe-4S</keyword>
<comment type="cofactor">
    <cofactor evidence="1 12">
        <name>[4Fe-4S] cluster</name>
        <dbReference type="ChEBI" id="CHEBI:49883"/>
    </cofactor>
</comment>
<reference evidence="16 17" key="1">
    <citation type="submission" date="2021-08" db="EMBL/GenBank/DDBJ databases">
        <authorList>
            <person name="Peeters C."/>
        </authorList>
    </citation>
    <scope>NUCLEOTIDE SEQUENCE [LARGE SCALE GENOMIC DNA]</scope>
    <source>
        <strain evidence="16 17">LMG 23992</strain>
    </source>
</reference>
<dbReference type="PROSITE" id="PS51839">
    <property type="entry name" value="4FE4S_HC3"/>
    <property type="match status" value="1"/>
</dbReference>
<organism evidence="16 17">
    <name type="scientific">Cupriavidus laharis</name>
    <dbReference type="NCBI Taxonomy" id="151654"/>
    <lineage>
        <taxon>Bacteria</taxon>
        <taxon>Pseudomonadati</taxon>
        <taxon>Pseudomonadota</taxon>
        <taxon>Betaproteobacteria</taxon>
        <taxon>Burkholderiales</taxon>
        <taxon>Burkholderiaceae</taxon>
        <taxon>Cupriavidus</taxon>
    </lineage>
</organism>